<dbReference type="GO" id="GO:0005737">
    <property type="term" value="C:cytoplasm"/>
    <property type="evidence" value="ECO:0007669"/>
    <property type="project" value="UniProtKB-SubCell"/>
</dbReference>
<proteinExistence type="inferred from homology"/>
<evidence type="ECO:0000313" key="10">
    <source>
        <dbReference type="Proteomes" id="UP000248132"/>
    </source>
</evidence>
<reference evidence="9 10" key="1">
    <citation type="submission" date="2018-06" db="EMBL/GenBank/DDBJ databases">
        <title>Genomic Encyclopedia of Type Strains, Phase I: the one thousand microbial genomes (KMG-I) project.</title>
        <authorList>
            <person name="Kyrpides N."/>
        </authorList>
    </citation>
    <scope>NUCLEOTIDE SEQUENCE [LARGE SCALE GENOMIC DNA]</scope>
    <source>
        <strain evidence="9 10">DSM 19573</strain>
    </source>
</reference>
<evidence type="ECO:0000256" key="1">
    <source>
        <dbReference type="ARBA" id="ARBA00022490"/>
    </source>
</evidence>
<dbReference type="FunFam" id="3.40.50.11060:FF:000001">
    <property type="entry name" value="GTPase HflX"/>
    <property type="match status" value="1"/>
</dbReference>
<organism evidence="9 10">
    <name type="scientific">Ruminiclostridium sufflavum DSM 19573</name>
    <dbReference type="NCBI Taxonomy" id="1121337"/>
    <lineage>
        <taxon>Bacteria</taxon>
        <taxon>Bacillati</taxon>
        <taxon>Bacillota</taxon>
        <taxon>Clostridia</taxon>
        <taxon>Eubacteriales</taxon>
        <taxon>Oscillospiraceae</taxon>
        <taxon>Ruminiclostridium</taxon>
    </lineage>
</organism>
<comment type="subcellular location">
    <subcellularLocation>
        <location evidence="6">Cytoplasm</location>
    </subcellularLocation>
    <text evidence="6">May associate with membranes.</text>
</comment>
<keyword evidence="3 6" id="KW-0547">Nucleotide-binding</keyword>
<sequence>MNEYVFTYQGLAKSKEAGFIKINGNTDSIKERLLGELEALFEVKYGSRDLVPVELAQTISRISSEINREISVLISRRGTVVDISIGDSGTASLPQLDNRRGNARLSAIRCIHTHPNGNGFLSQVDIKTLQKLRLDAMIAIGIEEGEIKEIYTGCLNSEQEADVYGPFALGETRLNYIYKIIEELDATARADIYKNEESAEKAILVGLESTQIRFEDISFKEARDSLDELEELANTAGAVVLKKVIQRKQNQDSAYYVGKGKIEELSLMCRSTDVQLLIFDDELSGAQIRNIEEATGARVIDRTTLILDIFAQRAKSKEGKLQVELAQLKYKLPRLIGLGTELSRLGGGIGTRGPGEKKLEVDRRHIRRRITALERELKISEKRRAFLREGREKNNTPAIALVGYTNAGKSTLMNKLCGASVFVEDKLFATLDPSARKLMLSDGREAVLIDTVGFIRKLPHDLIEAFKSTLEEAVHADMLLHVVDASNDNAAMQISVVEKLLEELGATTKNTILVLNKQDIAAGGSRISSMGYTSVCEISAVTGNGLQQLLEKITEGFKERLREIRLMVPYNDGWVMPYIYENGQVMSQEYLEEGIKVRAIVKIDKISRLNDFILV</sequence>
<dbReference type="GO" id="GO:0043022">
    <property type="term" value="F:ribosome binding"/>
    <property type="evidence" value="ECO:0007669"/>
    <property type="project" value="TreeGrafter"/>
</dbReference>
<evidence type="ECO:0000313" key="9">
    <source>
        <dbReference type="EMBL" id="PYG89210.1"/>
    </source>
</evidence>
<dbReference type="AlphaFoldDB" id="A0A318XPV3"/>
<evidence type="ECO:0000256" key="2">
    <source>
        <dbReference type="ARBA" id="ARBA00022723"/>
    </source>
</evidence>
<dbReference type="PANTHER" id="PTHR10229">
    <property type="entry name" value="GTP-BINDING PROTEIN HFLX"/>
    <property type="match status" value="1"/>
</dbReference>
<dbReference type="Gene3D" id="6.10.250.2860">
    <property type="match status" value="1"/>
</dbReference>
<dbReference type="InterPro" id="IPR006073">
    <property type="entry name" value="GTP-bd"/>
</dbReference>
<dbReference type="GO" id="GO:0005525">
    <property type="term" value="F:GTP binding"/>
    <property type="evidence" value="ECO:0007669"/>
    <property type="project" value="UniProtKB-UniRule"/>
</dbReference>
<dbReference type="PRINTS" id="PR00326">
    <property type="entry name" value="GTP1OBG"/>
</dbReference>
<evidence type="ECO:0000256" key="4">
    <source>
        <dbReference type="ARBA" id="ARBA00022842"/>
    </source>
</evidence>
<name>A0A318XPV3_9FIRM</name>
<evidence type="ECO:0000256" key="6">
    <source>
        <dbReference type="HAMAP-Rule" id="MF_00900"/>
    </source>
</evidence>
<evidence type="ECO:0000256" key="5">
    <source>
        <dbReference type="ARBA" id="ARBA00023134"/>
    </source>
</evidence>
<keyword evidence="4" id="KW-0460">Magnesium</keyword>
<comment type="function">
    <text evidence="6">GTPase that associates with the 50S ribosomal subunit and may have a role during protein synthesis or ribosome biogenesis.</text>
</comment>
<dbReference type="EMBL" id="QKMR01000004">
    <property type="protein sequence ID" value="PYG89210.1"/>
    <property type="molecule type" value="Genomic_DNA"/>
</dbReference>
<dbReference type="InterPro" id="IPR045498">
    <property type="entry name" value="HflX_C"/>
</dbReference>
<dbReference type="InterPro" id="IPR030394">
    <property type="entry name" value="G_HFLX_dom"/>
</dbReference>
<dbReference type="InterPro" id="IPR025121">
    <property type="entry name" value="GTPase_HflX_N"/>
</dbReference>
<keyword evidence="10" id="KW-1185">Reference proteome</keyword>
<evidence type="ECO:0000256" key="3">
    <source>
        <dbReference type="ARBA" id="ARBA00022741"/>
    </source>
</evidence>
<dbReference type="Gene3D" id="3.40.50.300">
    <property type="entry name" value="P-loop containing nucleotide triphosphate hydrolases"/>
    <property type="match status" value="1"/>
</dbReference>
<keyword evidence="5 6" id="KW-0342">GTP-binding</keyword>
<feature type="domain" description="Hflx-type G" evidence="8">
    <location>
        <begin position="397"/>
        <end position="561"/>
    </location>
</feature>
<gene>
    <name evidence="6" type="primary">hflX</name>
    <name evidence="9" type="ORF">LY28_01033</name>
</gene>
<dbReference type="InterPro" id="IPR027417">
    <property type="entry name" value="P-loop_NTPase"/>
</dbReference>
<accession>A0A318XPV3</accession>
<dbReference type="PANTHER" id="PTHR10229:SF0">
    <property type="entry name" value="GTP-BINDING PROTEIN 6-RELATED"/>
    <property type="match status" value="1"/>
</dbReference>
<dbReference type="Pfam" id="PF01926">
    <property type="entry name" value="MMR_HSR1"/>
    <property type="match status" value="1"/>
</dbReference>
<dbReference type="Gene3D" id="3.40.50.11060">
    <property type="entry name" value="GTPase HflX, N-terminal domain"/>
    <property type="match status" value="1"/>
</dbReference>
<dbReference type="Proteomes" id="UP000248132">
    <property type="component" value="Unassembled WGS sequence"/>
</dbReference>
<keyword evidence="2" id="KW-0479">Metal-binding</keyword>
<dbReference type="Pfam" id="PF13167">
    <property type="entry name" value="GTP-bdg_N"/>
    <property type="match status" value="1"/>
</dbReference>
<evidence type="ECO:0000256" key="7">
    <source>
        <dbReference type="SAM" id="Coils"/>
    </source>
</evidence>
<dbReference type="PROSITE" id="PS51705">
    <property type="entry name" value="G_HFLX"/>
    <property type="match status" value="1"/>
</dbReference>
<keyword evidence="7" id="KW-0175">Coiled coil</keyword>
<feature type="coiled-coil region" evidence="7">
    <location>
        <begin position="356"/>
        <end position="390"/>
    </location>
</feature>
<dbReference type="CDD" id="cd01878">
    <property type="entry name" value="HflX"/>
    <property type="match status" value="1"/>
</dbReference>
<dbReference type="HAMAP" id="MF_00900">
    <property type="entry name" value="GTPase_HflX"/>
    <property type="match status" value="1"/>
</dbReference>
<comment type="similarity">
    <text evidence="6">Belongs to the TRAFAC class OBG-HflX-like GTPase superfamily. HflX GTPase family.</text>
</comment>
<comment type="caution">
    <text evidence="9">The sequence shown here is derived from an EMBL/GenBank/DDBJ whole genome shotgun (WGS) entry which is preliminary data.</text>
</comment>
<dbReference type="InterPro" id="IPR032305">
    <property type="entry name" value="GTP-bd_M"/>
</dbReference>
<evidence type="ECO:0000259" key="8">
    <source>
        <dbReference type="PROSITE" id="PS51705"/>
    </source>
</evidence>
<dbReference type="Pfam" id="PF16360">
    <property type="entry name" value="GTP-bdg_M"/>
    <property type="match status" value="1"/>
</dbReference>
<protein>
    <recommendedName>
        <fullName evidence="6">GTPase HflX</fullName>
    </recommendedName>
    <alternativeName>
        <fullName evidence="6">GTP-binding protein HflX</fullName>
    </alternativeName>
</protein>
<dbReference type="Pfam" id="PF19275">
    <property type="entry name" value="HflX_C"/>
    <property type="match status" value="1"/>
</dbReference>
<dbReference type="InterPro" id="IPR042108">
    <property type="entry name" value="GTPase_HflX_N_sf"/>
</dbReference>
<dbReference type="InterPro" id="IPR016496">
    <property type="entry name" value="GTPase_HflX"/>
</dbReference>
<dbReference type="GO" id="GO:0003924">
    <property type="term" value="F:GTPase activity"/>
    <property type="evidence" value="ECO:0007669"/>
    <property type="project" value="UniProtKB-UniRule"/>
</dbReference>
<dbReference type="GO" id="GO:0046872">
    <property type="term" value="F:metal ion binding"/>
    <property type="evidence" value="ECO:0007669"/>
    <property type="project" value="UniProtKB-KW"/>
</dbReference>
<dbReference type="SUPFAM" id="SSF52540">
    <property type="entry name" value="P-loop containing nucleoside triphosphate hydrolases"/>
    <property type="match status" value="1"/>
</dbReference>
<keyword evidence="1 6" id="KW-0963">Cytoplasm</keyword>
<dbReference type="NCBIfam" id="TIGR03156">
    <property type="entry name" value="GTP_HflX"/>
    <property type="match status" value="1"/>
</dbReference>
<comment type="subunit">
    <text evidence="6">Monomer. Associates with the 50S ribosomal subunit.</text>
</comment>